<sequence length="91" mass="10222">MSLRAGDLLLVGREASVQFTAPILFRLIRVLDRPTYHGWIWLEGYQLDNRGDAVERRSVFVMKAGLRVAPASMVGKPGQRCPVSARRRTPS</sequence>
<dbReference type="Proteomes" id="UP000248627">
    <property type="component" value="Unassembled WGS sequence"/>
</dbReference>
<evidence type="ECO:0000313" key="2">
    <source>
        <dbReference type="Proteomes" id="UP000248627"/>
    </source>
</evidence>
<dbReference type="OrthoDB" id="3394592at2"/>
<dbReference type="AlphaFoldDB" id="A0A2W2D732"/>
<protein>
    <submittedName>
        <fullName evidence="1">Uncharacterized protein</fullName>
    </submittedName>
</protein>
<gene>
    <name evidence="1" type="ORF">C1I93_13955</name>
</gene>
<proteinExistence type="predicted"/>
<evidence type="ECO:0000313" key="1">
    <source>
        <dbReference type="EMBL" id="PZF96419.1"/>
    </source>
</evidence>
<keyword evidence="2" id="KW-1185">Reference proteome</keyword>
<accession>A0A2W2D732</accession>
<name>A0A2W2D732_9ACTN</name>
<comment type="caution">
    <text evidence="1">The sequence shown here is derived from an EMBL/GenBank/DDBJ whole genome shotgun (WGS) entry which is preliminary data.</text>
</comment>
<organism evidence="1 2">
    <name type="scientific">Micromonospora endophytica</name>
    <dbReference type="NCBI Taxonomy" id="515350"/>
    <lineage>
        <taxon>Bacteria</taxon>
        <taxon>Bacillati</taxon>
        <taxon>Actinomycetota</taxon>
        <taxon>Actinomycetes</taxon>
        <taxon>Micromonosporales</taxon>
        <taxon>Micromonosporaceae</taxon>
        <taxon>Micromonospora</taxon>
    </lineage>
</organism>
<dbReference type="EMBL" id="POTX01000079">
    <property type="protein sequence ID" value="PZF96419.1"/>
    <property type="molecule type" value="Genomic_DNA"/>
</dbReference>
<reference evidence="1 2" key="1">
    <citation type="submission" date="2018-01" db="EMBL/GenBank/DDBJ databases">
        <title>Draft genome sequence of Jishengella endophytica.</title>
        <authorList>
            <person name="Sahin N."/>
            <person name="Ay H."/>
            <person name="Saygin H."/>
        </authorList>
    </citation>
    <scope>NUCLEOTIDE SEQUENCE [LARGE SCALE GENOMIC DNA]</scope>
    <source>
        <strain evidence="1 2">DSM 45430</strain>
    </source>
</reference>